<reference evidence="2" key="1">
    <citation type="journal article" date="2021" name="Proc. Natl. Acad. Sci. U.S.A.">
        <title>A Catalog of Tens of Thousands of Viruses from Human Metagenomes Reveals Hidden Associations with Chronic Diseases.</title>
        <authorList>
            <person name="Tisza M.J."/>
            <person name="Buck C.B."/>
        </authorList>
    </citation>
    <scope>NUCLEOTIDE SEQUENCE</scope>
    <source>
        <strain evidence="2">CtUL28</strain>
    </source>
</reference>
<dbReference type="Pfam" id="PF13481">
    <property type="entry name" value="AAA_25"/>
    <property type="match status" value="1"/>
</dbReference>
<evidence type="ECO:0000313" key="2">
    <source>
        <dbReference type="EMBL" id="DAD86195.1"/>
    </source>
</evidence>
<organism evidence="2">
    <name type="scientific">Caudovirales sp. ctUL28</name>
    <dbReference type="NCBI Taxonomy" id="2826778"/>
    <lineage>
        <taxon>Viruses</taxon>
        <taxon>Duplodnaviria</taxon>
        <taxon>Heunggongvirae</taxon>
        <taxon>Uroviricota</taxon>
        <taxon>Caudoviricetes</taxon>
    </lineage>
</organism>
<name>A0A8S5MWB6_9CAUD</name>
<dbReference type="InterPro" id="IPR038724">
    <property type="entry name" value="RepA"/>
</dbReference>
<dbReference type="Gene3D" id="3.40.50.300">
    <property type="entry name" value="P-loop containing nucleotide triphosphate hydrolases"/>
    <property type="match status" value="1"/>
</dbReference>
<dbReference type="EMBL" id="BK014996">
    <property type="protein sequence ID" value="DAD86195.1"/>
    <property type="molecule type" value="Genomic_DNA"/>
</dbReference>
<accession>A0A8S5MWB6</accession>
<dbReference type="InterPro" id="IPR027417">
    <property type="entry name" value="P-loop_NTPase"/>
</dbReference>
<dbReference type="Pfam" id="PF08707">
    <property type="entry name" value="PriCT_2"/>
    <property type="match status" value="1"/>
</dbReference>
<dbReference type="CDD" id="cd01125">
    <property type="entry name" value="RepA_RSF1010_like"/>
    <property type="match status" value="1"/>
</dbReference>
<protein>
    <submittedName>
        <fullName evidence="2">Regulatory protein repA</fullName>
    </submittedName>
</protein>
<dbReference type="SUPFAM" id="SSF52540">
    <property type="entry name" value="P-loop containing nucleoside triphosphate hydrolases"/>
    <property type="match status" value="1"/>
</dbReference>
<evidence type="ECO:0000259" key="1">
    <source>
        <dbReference type="Pfam" id="PF08707"/>
    </source>
</evidence>
<proteinExistence type="predicted"/>
<dbReference type="InterPro" id="IPR014819">
    <property type="entry name" value="PriCT_2"/>
</dbReference>
<sequence length="684" mass="77085">MSKIDLVPLLDYIDPDASYSQWVQVGMALQKEGYPLSVWEAWSRRGGKFHEGECVKKWQSFHEDHEQPVTGAVITQWAKEGGWKSANRSEGPSRTVTGFTFTDADFLIDPSTVEPEDFYEPSEEEWKPKEDLISYLQALFKPDEYVGLAVNSFLAKDGKWKPVDNGQCKRTCGQLVEALQHSRKMSSAIGSLQNEAAGAWIRINPLDGEGAKNANVTDFRYALVESDTLPLGQQLALIRQMQLPCAAIVYSGGKSVHAIVHVDAATQKEYYERVAHMYDICNKNGFKVDEQNKNPSRLSRMPGVTRNGKKQFLIGVHQGQKDYLTWLAWMEEQQDDLPPFLPLNTVIDDPPPLNPVLIDGILRLGHKAILTGPSKAGKSFWLMQLALAIASGGEFLGWKCRQGKVLYINLEIDEKSFIDRLEHIYRAKDMPMHPSSSNLIVWDLRGKALPMDKLAKIIVRRCKDMHLAAIIVDPIYKVITGDENAASDMAYFGNQFDYICRELGCSVIYCHHHSKGAQGAKRATDRGSGSGVFSRDADAIIDLTAIELKEEEKDQYGCDVAYCCTCILREFKTPKPKAILFQYPIHTLAPDIDPKRTEGSIEGNRVKGNITQTQNKNDRYEEFIRTLEHHLANGDAVNQNNLADEMQVSVSTVKRYMKQANEPIQVYEITTGKNARIRRLDERH</sequence>
<dbReference type="GO" id="GO:0016817">
    <property type="term" value="F:hydrolase activity, acting on acid anhydrides"/>
    <property type="evidence" value="ECO:0007669"/>
    <property type="project" value="InterPro"/>
</dbReference>
<feature type="domain" description="Primase C-terminal 2" evidence="1">
    <location>
        <begin position="9"/>
        <end position="78"/>
    </location>
</feature>